<dbReference type="AlphaFoldDB" id="A0A4U8Z502"/>
<feature type="signal peptide" evidence="1">
    <location>
        <begin position="1"/>
        <end position="20"/>
    </location>
</feature>
<sequence>MRFIKVLTIGSIFSLGVAGAAMGNPISAKPDVADRTGVVTTAVYGAANEAPIVSGRSAAMHRKSKMHHLMVKPAAPLEAPLAGDIAPDNN</sequence>
<name>A0A4U8Z502_METTU</name>
<proteinExistence type="predicted"/>
<gene>
    <name evidence="2" type="ORF">MTUNDRAET4_3705</name>
</gene>
<dbReference type="Proteomes" id="UP000294360">
    <property type="component" value="Chromosome"/>
</dbReference>
<dbReference type="EMBL" id="LR536450">
    <property type="protein sequence ID" value="VFU10592.1"/>
    <property type="molecule type" value="Genomic_DNA"/>
</dbReference>
<protein>
    <submittedName>
        <fullName evidence="2">Uncharacterized protein</fullName>
    </submittedName>
</protein>
<dbReference type="RefSeq" id="WP_134491367.1">
    <property type="nucleotide sequence ID" value="NZ_CP139089.1"/>
</dbReference>
<evidence type="ECO:0000313" key="2">
    <source>
        <dbReference type="EMBL" id="VFU10592.1"/>
    </source>
</evidence>
<dbReference type="KEGG" id="mtun:MTUNDRAET4_3705"/>
<reference evidence="2 3" key="1">
    <citation type="submission" date="2019-03" db="EMBL/GenBank/DDBJ databases">
        <authorList>
            <person name="Kox A.R. M."/>
        </authorList>
    </citation>
    <scope>NUCLEOTIDE SEQUENCE [LARGE SCALE GENOMIC DNA]</scope>
    <source>
        <strain evidence="2">MTUNDRAET4 annotated genome</strain>
    </source>
</reference>
<keyword evidence="1" id="KW-0732">Signal</keyword>
<feature type="chain" id="PRO_5020196143" evidence="1">
    <location>
        <begin position="21"/>
        <end position="90"/>
    </location>
</feature>
<evidence type="ECO:0000256" key="1">
    <source>
        <dbReference type="SAM" id="SignalP"/>
    </source>
</evidence>
<accession>A0A4U8Z502</accession>
<evidence type="ECO:0000313" key="3">
    <source>
        <dbReference type="Proteomes" id="UP000294360"/>
    </source>
</evidence>
<organism evidence="2 3">
    <name type="scientific">Methylocella tundrae</name>
    <dbReference type="NCBI Taxonomy" id="227605"/>
    <lineage>
        <taxon>Bacteria</taxon>
        <taxon>Pseudomonadati</taxon>
        <taxon>Pseudomonadota</taxon>
        <taxon>Alphaproteobacteria</taxon>
        <taxon>Hyphomicrobiales</taxon>
        <taxon>Beijerinckiaceae</taxon>
        <taxon>Methylocella</taxon>
    </lineage>
</organism>